<sequence>IGFAFANIESANEFEEQRSNFFEDNERYDDYLEMREGLDLVGANFQEYMVIKLFGEHYMSSCNDLSRLSRDTTIDSIELTNNYTMAPSYSEAVLRTDNSVNIGNEFNSNQLNADKSNDTVINRTANRLRTSLSRTSLRNGQIVYFVSPINGDLQNTVIRRLSLIDSETVADVETTDNPPTYEEVLLESHPLPPQTHRFILNPMRRSVTDRDFFRRLSNHFRRQWNSYIDIHVNANETQL</sequence>
<comment type="similarity">
    <text evidence="2">Belongs to the TMEM151 family.</text>
</comment>
<name>A0A7R9Q152_9ACAR</name>
<keyword evidence="5" id="KW-0472">Membrane</keyword>
<dbReference type="PANTHER" id="PTHR31893:SF5">
    <property type="entry name" value="TRANSMEMBRANE PROTEIN 151 HOMOLOG"/>
    <property type="match status" value="1"/>
</dbReference>
<dbReference type="EMBL" id="CAJPIZ010005667">
    <property type="protein sequence ID" value="CAG2108830.1"/>
    <property type="molecule type" value="Genomic_DNA"/>
</dbReference>
<dbReference type="Proteomes" id="UP000759131">
    <property type="component" value="Unassembled WGS sequence"/>
</dbReference>
<keyword evidence="7" id="KW-1185">Reference proteome</keyword>
<dbReference type="InterPro" id="IPR026767">
    <property type="entry name" value="Tmem151"/>
</dbReference>
<feature type="non-terminal residue" evidence="6">
    <location>
        <position position="1"/>
    </location>
</feature>
<reference evidence="6" key="1">
    <citation type="submission" date="2020-11" db="EMBL/GenBank/DDBJ databases">
        <authorList>
            <person name="Tran Van P."/>
        </authorList>
    </citation>
    <scope>NUCLEOTIDE SEQUENCE</scope>
</reference>
<evidence type="ECO:0000256" key="5">
    <source>
        <dbReference type="ARBA" id="ARBA00023136"/>
    </source>
</evidence>
<keyword evidence="3" id="KW-0812">Transmembrane</keyword>
<dbReference type="EMBL" id="OC860242">
    <property type="protein sequence ID" value="CAD7628400.1"/>
    <property type="molecule type" value="Genomic_DNA"/>
</dbReference>
<dbReference type="GO" id="GO:0016020">
    <property type="term" value="C:membrane"/>
    <property type="evidence" value="ECO:0007669"/>
    <property type="project" value="UniProtKB-SubCell"/>
</dbReference>
<keyword evidence="4" id="KW-1133">Transmembrane helix</keyword>
<comment type="subcellular location">
    <subcellularLocation>
        <location evidence="1">Membrane</location>
        <topology evidence="1">Multi-pass membrane protein</topology>
    </subcellularLocation>
</comment>
<accession>A0A7R9Q152</accession>
<gene>
    <name evidence="6" type="ORF">OSB1V03_LOCUS8822</name>
</gene>
<dbReference type="Pfam" id="PF14857">
    <property type="entry name" value="TMEM151"/>
    <property type="match status" value="1"/>
</dbReference>
<evidence type="ECO:0000256" key="4">
    <source>
        <dbReference type="ARBA" id="ARBA00022989"/>
    </source>
</evidence>
<evidence type="ECO:0000313" key="6">
    <source>
        <dbReference type="EMBL" id="CAD7628400.1"/>
    </source>
</evidence>
<dbReference type="PANTHER" id="PTHR31893">
    <property type="entry name" value="TRANSMEMBRANE PROTEIN 151 HOMOLOG"/>
    <property type="match status" value="1"/>
</dbReference>
<evidence type="ECO:0000256" key="2">
    <source>
        <dbReference type="ARBA" id="ARBA00009583"/>
    </source>
</evidence>
<evidence type="ECO:0000256" key="3">
    <source>
        <dbReference type="ARBA" id="ARBA00022692"/>
    </source>
</evidence>
<dbReference type="OrthoDB" id="190434at2759"/>
<organism evidence="6">
    <name type="scientific">Medioppia subpectinata</name>
    <dbReference type="NCBI Taxonomy" id="1979941"/>
    <lineage>
        <taxon>Eukaryota</taxon>
        <taxon>Metazoa</taxon>
        <taxon>Ecdysozoa</taxon>
        <taxon>Arthropoda</taxon>
        <taxon>Chelicerata</taxon>
        <taxon>Arachnida</taxon>
        <taxon>Acari</taxon>
        <taxon>Acariformes</taxon>
        <taxon>Sarcoptiformes</taxon>
        <taxon>Oribatida</taxon>
        <taxon>Brachypylina</taxon>
        <taxon>Oppioidea</taxon>
        <taxon>Oppiidae</taxon>
        <taxon>Medioppia</taxon>
    </lineage>
</organism>
<evidence type="ECO:0000313" key="7">
    <source>
        <dbReference type="Proteomes" id="UP000759131"/>
    </source>
</evidence>
<evidence type="ECO:0000256" key="1">
    <source>
        <dbReference type="ARBA" id="ARBA00004141"/>
    </source>
</evidence>
<protein>
    <submittedName>
        <fullName evidence="6">Uncharacterized protein</fullName>
    </submittedName>
</protein>
<dbReference type="AlphaFoldDB" id="A0A7R9Q152"/>
<proteinExistence type="inferred from homology"/>